<accession>A0ACC1I6W4</accession>
<comment type="caution">
    <text evidence="1">The sequence shown here is derived from an EMBL/GenBank/DDBJ whole genome shotgun (WGS) entry which is preliminary data.</text>
</comment>
<sequence length="370" mass="40928">MTISMALSPVALSLSTTSNSNHMTPPSTSLPATAGGFRMTNAQHADRLLNGGGEMAVATHYPAIRTANAFTMPFGRLMNEHLSMGTDSSRLATIIGEVRPADAHTHSVAECRGHEGDYETEAATYEVVIRLRSGNSHLPILMLPSPLRSLPFWHSTGGTRRCIVYLEPRRGTPLYMAIERFFRDSAAAFGHTEAHQYHPHSSMTGFIDLDDHTLGGQLSGVALVRIASHLQGLVGQMRDMGVPRVEKVSTAYDYPHEGTHKIEVKLETPEAFRWIVDGIVKAVPQARIRAKRIGHISLAYYNKHVKTNNLMSVEQARTLDVMARDIIHGHGSGVFDSARNLWDIAFYELAFKSDVLSAPHRFNQIARWQL</sequence>
<proteinExistence type="predicted"/>
<gene>
    <name evidence="1" type="ORF">LPJ66_009442</name>
</gene>
<dbReference type="Proteomes" id="UP001150581">
    <property type="component" value="Unassembled WGS sequence"/>
</dbReference>
<keyword evidence="2" id="KW-1185">Reference proteome</keyword>
<evidence type="ECO:0000313" key="2">
    <source>
        <dbReference type="Proteomes" id="UP001150581"/>
    </source>
</evidence>
<evidence type="ECO:0000313" key="1">
    <source>
        <dbReference type="EMBL" id="KAJ1886813.1"/>
    </source>
</evidence>
<reference evidence="1" key="1">
    <citation type="submission" date="2022-07" db="EMBL/GenBank/DDBJ databases">
        <title>Phylogenomic reconstructions and comparative analyses of Kickxellomycotina fungi.</title>
        <authorList>
            <person name="Reynolds N.K."/>
            <person name="Stajich J.E."/>
            <person name="Barry K."/>
            <person name="Grigoriev I.V."/>
            <person name="Crous P."/>
            <person name="Smith M.E."/>
        </authorList>
    </citation>
    <scope>NUCLEOTIDE SEQUENCE</scope>
    <source>
        <strain evidence="1">Benny 63K</strain>
    </source>
</reference>
<name>A0ACC1I6W4_9FUNG</name>
<organism evidence="1 2">
    <name type="scientific">Kickxella alabastrina</name>
    <dbReference type="NCBI Taxonomy" id="61397"/>
    <lineage>
        <taxon>Eukaryota</taxon>
        <taxon>Fungi</taxon>
        <taxon>Fungi incertae sedis</taxon>
        <taxon>Zoopagomycota</taxon>
        <taxon>Kickxellomycotina</taxon>
        <taxon>Kickxellomycetes</taxon>
        <taxon>Kickxellales</taxon>
        <taxon>Kickxellaceae</taxon>
        <taxon>Kickxella</taxon>
    </lineage>
</organism>
<dbReference type="EMBL" id="JANBPG010002162">
    <property type="protein sequence ID" value="KAJ1886813.1"/>
    <property type="molecule type" value="Genomic_DNA"/>
</dbReference>
<protein>
    <submittedName>
        <fullName evidence="1">Uncharacterized protein</fullName>
    </submittedName>
</protein>